<gene>
    <name evidence="1" type="ORF">EHE19_013795</name>
</gene>
<name>A0A7H1VKP2_9FIRM</name>
<dbReference type="AlphaFoldDB" id="A0A7H1VKP2"/>
<evidence type="ECO:0000313" key="2">
    <source>
        <dbReference type="Proteomes" id="UP000306409"/>
    </source>
</evidence>
<keyword evidence="2" id="KW-1185">Reference proteome</keyword>
<dbReference type="EMBL" id="CP061336">
    <property type="protein sequence ID" value="QNU65954.1"/>
    <property type="molecule type" value="Genomic_DNA"/>
</dbReference>
<organism evidence="1 2">
    <name type="scientific">Ruminiclostridium herbifermentans</name>
    <dbReference type="NCBI Taxonomy" id="2488810"/>
    <lineage>
        <taxon>Bacteria</taxon>
        <taxon>Bacillati</taxon>
        <taxon>Bacillota</taxon>
        <taxon>Clostridia</taxon>
        <taxon>Eubacteriales</taxon>
        <taxon>Oscillospiraceae</taxon>
        <taxon>Ruminiclostridium</taxon>
    </lineage>
</organism>
<reference evidence="1 2" key="1">
    <citation type="submission" date="2020-09" db="EMBL/GenBank/DDBJ databases">
        <title>Characterization and genome sequencing of Ruminiclostridium sp. nov. MA18.</title>
        <authorList>
            <person name="Rettenmaier R."/>
            <person name="Kowollik M.-L."/>
            <person name="Liebl W."/>
            <person name="Zverlov V."/>
        </authorList>
    </citation>
    <scope>NUCLEOTIDE SEQUENCE [LARGE SCALE GENOMIC DNA]</scope>
    <source>
        <strain evidence="1 2">MA18</strain>
    </source>
</reference>
<proteinExistence type="predicted"/>
<evidence type="ECO:0000313" key="1">
    <source>
        <dbReference type="EMBL" id="QNU65954.1"/>
    </source>
</evidence>
<dbReference type="Proteomes" id="UP000306409">
    <property type="component" value="Chromosome"/>
</dbReference>
<accession>A0A7H1VKP2</accession>
<dbReference type="RefSeq" id="WP_171003514.1">
    <property type="nucleotide sequence ID" value="NZ_CP061336.1"/>
</dbReference>
<dbReference type="KEGG" id="rher:EHE19_013795"/>
<sequence>MTGYVSITQVDYSLLLFLFDPFEISDKETINSMLIIIQFSAEIFESGADP</sequence>
<protein>
    <submittedName>
        <fullName evidence="1">Uncharacterized protein</fullName>
    </submittedName>
</protein>